<dbReference type="AlphaFoldDB" id="A0A5J4PYG5"/>
<comment type="caution">
    <text evidence="1">The sequence shown here is derived from an EMBL/GenBank/DDBJ whole genome shotgun (WGS) entry which is preliminary data.</text>
</comment>
<accession>A0A5J4PYG5</accession>
<organism evidence="1">
    <name type="scientific">termite gut metagenome</name>
    <dbReference type="NCBI Taxonomy" id="433724"/>
    <lineage>
        <taxon>unclassified sequences</taxon>
        <taxon>metagenomes</taxon>
        <taxon>organismal metagenomes</taxon>
    </lineage>
</organism>
<gene>
    <name evidence="1" type="ORF">EZS27_035199</name>
</gene>
<evidence type="ECO:0000313" key="1">
    <source>
        <dbReference type="EMBL" id="KAA6314142.1"/>
    </source>
</evidence>
<protein>
    <submittedName>
        <fullName evidence="1">Uncharacterized protein</fullName>
    </submittedName>
</protein>
<dbReference type="EMBL" id="SNRY01005774">
    <property type="protein sequence ID" value="KAA6314142.1"/>
    <property type="molecule type" value="Genomic_DNA"/>
</dbReference>
<feature type="non-terminal residue" evidence="1">
    <location>
        <position position="1"/>
    </location>
</feature>
<sequence>GTWFISRYKFGRDEHTFLGNRVDGYSFYFLFYFKTAEMPNRYDLSILQMLGNIRKEGCYKFGSFLNGITRSL</sequence>
<proteinExistence type="predicted"/>
<name>A0A5J4PYG5_9ZZZZ</name>
<reference evidence="1" key="1">
    <citation type="submission" date="2019-03" db="EMBL/GenBank/DDBJ databases">
        <title>Single cell metagenomics reveals metabolic interactions within the superorganism composed of flagellate Streblomastix strix and complex community of Bacteroidetes bacteria on its surface.</title>
        <authorList>
            <person name="Treitli S.C."/>
            <person name="Kolisko M."/>
            <person name="Husnik F."/>
            <person name="Keeling P."/>
            <person name="Hampl V."/>
        </authorList>
    </citation>
    <scope>NUCLEOTIDE SEQUENCE</scope>
    <source>
        <strain evidence="1">STM</strain>
    </source>
</reference>